<dbReference type="InterPro" id="IPR051681">
    <property type="entry name" value="Ser/Thr_Kinases-Pseudokinases"/>
</dbReference>
<reference evidence="3 4" key="1">
    <citation type="submission" date="2012-04" db="EMBL/GenBank/DDBJ databases">
        <title>The Genome Sequence of Saprolegnia declina VS20.</title>
        <authorList>
            <consortium name="The Broad Institute Genome Sequencing Platform"/>
            <person name="Russ C."/>
            <person name="Nusbaum C."/>
            <person name="Tyler B."/>
            <person name="van West P."/>
            <person name="Dieguez-Uribeondo J."/>
            <person name="de Bruijn I."/>
            <person name="Tripathy S."/>
            <person name="Jiang R."/>
            <person name="Young S.K."/>
            <person name="Zeng Q."/>
            <person name="Gargeya S."/>
            <person name="Fitzgerald M."/>
            <person name="Haas B."/>
            <person name="Abouelleil A."/>
            <person name="Alvarado L."/>
            <person name="Arachchi H.M."/>
            <person name="Berlin A."/>
            <person name="Chapman S.B."/>
            <person name="Goldberg J."/>
            <person name="Griggs A."/>
            <person name="Gujja S."/>
            <person name="Hansen M."/>
            <person name="Howarth C."/>
            <person name="Imamovic A."/>
            <person name="Larimer J."/>
            <person name="McCowen C."/>
            <person name="Montmayeur A."/>
            <person name="Murphy C."/>
            <person name="Neiman D."/>
            <person name="Pearson M."/>
            <person name="Priest M."/>
            <person name="Roberts A."/>
            <person name="Saif S."/>
            <person name="Shea T."/>
            <person name="Sisk P."/>
            <person name="Sykes S."/>
            <person name="Wortman J."/>
            <person name="Nusbaum C."/>
            <person name="Birren B."/>
        </authorList>
    </citation>
    <scope>NUCLEOTIDE SEQUENCE [LARGE SCALE GENOMIC DNA]</scope>
    <source>
        <strain evidence="3 4">VS20</strain>
    </source>
</reference>
<dbReference type="PANTHER" id="PTHR44329">
    <property type="entry name" value="SERINE/THREONINE-PROTEIN KINASE TNNI3K-RELATED"/>
    <property type="match status" value="1"/>
</dbReference>
<dbReference type="RefSeq" id="XP_008618277.1">
    <property type="nucleotide sequence ID" value="XM_008620055.1"/>
</dbReference>
<keyword evidence="1" id="KW-1133">Transmembrane helix</keyword>
<dbReference type="InterPro" id="IPR001245">
    <property type="entry name" value="Ser-Thr/Tyr_kinase_cat_dom"/>
</dbReference>
<protein>
    <submittedName>
        <fullName evidence="3">TKL protein kinase</fullName>
    </submittedName>
</protein>
<dbReference type="Proteomes" id="UP000030762">
    <property type="component" value="Unassembled WGS sequence"/>
</dbReference>
<dbReference type="GO" id="GO:0004674">
    <property type="term" value="F:protein serine/threonine kinase activity"/>
    <property type="evidence" value="ECO:0007669"/>
    <property type="project" value="TreeGrafter"/>
</dbReference>
<dbReference type="PANTHER" id="PTHR44329:SF214">
    <property type="entry name" value="PROTEIN KINASE DOMAIN-CONTAINING PROTEIN"/>
    <property type="match status" value="1"/>
</dbReference>
<dbReference type="PROSITE" id="PS00108">
    <property type="entry name" value="PROTEIN_KINASE_ST"/>
    <property type="match status" value="1"/>
</dbReference>
<dbReference type="GO" id="GO:0005524">
    <property type="term" value="F:ATP binding"/>
    <property type="evidence" value="ECO:0007669"/>
    <property type="project" value="InterPro"/>
</dbReference>
<dbReference type="Gene3D" id="1.10.510.10">
    <property type="entry name" value="Transferase(Phosphotransferase) domain 1"/>
    <property type="match status" value="1"/>
</dbReference>
<evidence type="ECO:0000313" key="4">
    <source>
        <dbReference type="Proteomes" id="UP000030762"/>
    </source>
</evidence>
<feature type="domain" description="Protein kinase" evidence="2">
    <location>
        <begin position="345"/>
        <end position="609"/>
    </location>
</feature>
<dbReference type="AlphaFoldDB" id="T0R867"/>
<dbReference type="GeneID" id="19954681"/>
<dbReference type="SUPFAM" id="SSF56112">
    <property type="entry name" value="Protein kinase-like (PK-like)"/>
    <property type="match status" value="1"/>
</dbReference>
<keyword evidence="1" id="KW-0472">Membrane</keyword>
<gene>
    <name evidence="3" type="ORF">SDRG_13954</name>
</gene>
<dbReference type="PRINTS" id="PR00109">
    <property type="entry name" value="TYRKINASE"/>
</dbReference>
<name>T0R867_SAPDV</name>
<feature type="transmembrane region" description="Helical" evidence="1">
    <location>
        <begin position="222"/>
        <end position="241"/>
    </location>
</feature>
<dbReference type="Pfam" id="PF07714">
    <property type="entry name" value="PK_Tyr_Ser-Thr"/>
    <property type="match status" value="1"/>
</dbReference>
<proteinExistence type="predicted"/>
<dbReference type="OMA" id="TITCADY"/>
<dbReference type="InterPro" id="IPR000719">
    <property type="entry name" value="Prot_kinase_dom"/>
</dbReference>
<sequence>MSSGGSRTWQCLEHRGTDVAGRAFAKWAKAALNDDFDVMCISPSAVASSCAWFNSKSECTAVDPNGLATITCADYSTAKSGWCSDFRQQIMNGSAPMPITPNNATEYIVPVLANAWTCSTFAPTQVTLTAIDAVAGVECLAASSTECMWFASSKDCWTRALQLANGTGPGLSCAAVLKDPPASPPSTTYRWCQSVLHSFANNTANATTLPPSSSGSSLSTTTILLIVLVCVVFIGSVAFFARMRRQYHRSLSSSSFYEGPKQMLTIEYPSSEMHHDRPPGFDDQQPKESLVHDSLPPTAAIINRPRDAVIAGSFSSGGSVRNDTILGISLDMGDLALWRLDETQLVHIKTLATGANGVVSLGLYKQTQHVAIKKQLGEITPESVQSFIDEIKLSSRLESPYIVQFIGASWVRPRNIEMVVEYMEGGDLRGLLTREPNTPQCWPKLKLQIALDVLDGLLYLHSMDIVHRDLKARNVLLTSSLRAKLTDFGVSRTVSDHGTMTMGVGTFRWAAPEVFRDQKYTVAADMYSFGMVLVELATHDLPYAQLVEMSNFALMQALRDGQHHPAAYRKEVTGDCPDYVHALIVACTKDDPSARPSAMDVGSLLRQHLPRPADQYCL</sequence>
<dbReference type="EMBL" id="JH767196">
    <property type="protein sequence ID" value="EQC28273.1"/>
    <property type="molecule type" value="Genomic_DNA"/>
</dbReference>
<dbReference type="VEuPathDB" id="FungiDB:SDRG_13954"/>
<dbReference type="PROSITE" id="PS50011">
    <property type="entry name" value="PROTEIN_KINASE_DOM"/>
    <property type="match status" value="1"/>
</dbReference>
<dbReference type="InParanoid" id="T0R867"/>
<organism evidence="3 4">
    <name type="scientific">Saprolegnia diclina (strain VS20)</name>
    <dbReference type="NCBI Taxonomy" id="1156394"/>
    <lineage>
        <taxon>Eukaryota</taxon>
        <taxon>Sar</taxon>
        <taxon>Stramenopiles</taxon>
        <taxon>Oomycota</taxon>
        <taxon>Saprolegniomycetes</taxon>
        <taxon>Saprolegniales</taxon>
        <taxon>Saprolegniaceae</taxon>
        <taxon>Saprolegnia</taxon>
    </lineage>
</organism>
<dbReference type="InterPro" id="IPR008271">
    <property type="entry name" value="Ser/Thr_kinase_AS"/>
</dbReference>
<evidence type="ECO:0000259" key="2">
    <source>
        <dbReference type="PROSITE" id="PS50011"/>
    </source>
</evidence>
<dbReference type="InterPro" id="IPR011009">
    <property type="entry name" value="Kinase-like_dom_sf"/>
</dbReference>
<dbReference type="OrthoDB" id="76147at2759"/>
<evidence type="ECO:0000256" key="1">
    <source>
        <dbReference type="SAM" id="Phobius"/>
    </source>
</evidence>
<keyword evidence="3" id="KW-0808">Transferase</keyword>
<dbReference type="SMART" id="SM00220">
    <property type="entry name" value="S_TKc"/>
    <property type="match status" value="1"/>
</dbReference>
<evidence type="ECO:0000313" key="3">
    <source>
        <dbReference type="EMBL" id="EQC28273.1"/>
    </source>
</evidence>
<accession>T0R867</accession>
<dbReference type="STRING" id="1156394.T0R867"/>
<dbReference type="eggNOG" id="KOG0192">
    <property type="taxonomic scope" value="Eukaryota"/>
</dbReference>
<keyword evidence="4" id="KW-1185">Reference proteome</keyword>
<keyword evidence="3" id="KW-0418">Kinase</keyword>
<keyword evidence="1" id="KW-0812">Transmembrane</keyword>